<proteinExistence type="predicted"/>
<dbReference type="EMBL" id="GBRH01203767">
    <property type="protein sequence ID" value="JAD94128.1"/>
    <property type="molecule type" value="Transcribed_RNA"/>
</dbReference>
<reference evidence="2" key="1">
    <citation type="submission" date="2014-09" db="EMBL/GenBank/DDBJ databases">
        <authorList>
            <person name="Magalhaes I.L.F."/>
            <person name="Oliveira U."/>
            <person name="Santos F.R."/>
            <person name="Vidigal T.H.D.A."/>
            <person name="Brescovit A.D."/>
            <person name="Santos A.J."/>
        </authorList>
    </citation>
    <scope>NUCLEOTIDE SEQUENCE</scope>
    <source>
        <tissue evidence="2">Shoot tissue taken approximately 20 cm above the soil surface</tissue>
    </source>
</reference>
<dbReference type="AlphaFoldDB" id="A0A0A9E554"/>
<feature type="compositionally biased region" description="Polar residues" evidence="1">
    <location>
        <begin position="64"/>
        <end position="73"/>
    </location>
</feature>
<protein>
    <submittedName>
        <fullName evidence="2">Uncharacterized protein</fullName>
    </submittedName>
</protein>
<reference evidence="2" key="2">
    <citation type="journal article" date="2015" name="Data Brief">
        <title>Shoot transcriptome of the giant reed, Arundo donax.</title>
        <authorList>
            <person name="Barrero R.A."/>
            <person name="Guerrero F.D."/>
            <person name="Moolhuijzen P."/>
            <person name="Goolsby J.A."/>
            <person name="Tidwell J."/>
            <person name="Bellgard S.E."/>
            <person name="Bellgard M.I."/>
        </authorList>
    </citation>
    <scope>NUCLEOTIDE SEQUENCE</scope>
    <source>
        <tissue evidence="2">Shoot tissue taken approximately 20 cm above the soil surface</tissue>
    </source>
</reference>
<name>A0A0A9E554_ARUDO</name>
<evidence type="ECO:0000313" key="2">
    <source>
        <dbReference type="EMBL" id="JAD94128.1"/>
    </source>
</evidence>
<accession>A0A0A9E554</accession>
<evidence type="ECO:0000256" key="1">
    <source>
        <dbReference type="SAM" id="MobiDB-lite"/>
    </source>
</evidence>
<organism evidence="2">
    <name type="scientific">Arundo donax</name>
    <name type="common">Giant reed</name>
    <name type="synonym">Donax arundinaceus</name>
    <dbReference type="NCBI Taxonomy" id="35708"/>
    <lineage>
        <taxon>Eukaryota</taxon>
        <taxon>Viridiplantae</taxon>
        <taxon>Streptophyta</taxon>
        <taxon>Embryophyta</taxon>
        <taxon>Tracheophyta</taxon>
        <taxon>Spermatophyta</taxon>
        <taxon>Magnoliopsida</taxon>
        <taxon>Liliopsida</taxon>
        <taxon>Poales</taxon>
        <taxon>Poaceae</taxon>
        <taxon>PACMAD clade</taxon>
        <taxon>Arundinoideae</taxon>
        <taxon>Arundineae</taxon>
        <taxon>Arundo</taxon>
    </lineage>
</organism>
<sequence length="73" mass="8394">MKGKGGRRRRRCILPNKAFSNNRFCLRVLMPRSQQFQVSTCTPSASVAQWLQPNHPKNYPSRPATDQASYLFP</sequence>
<feature type="region of interest" description="Disordered" evidence="1">
    <location>
        <begin position="52"/>
        <end position="73"/>
    </location>
</feature>